<feature type="transmembrane region" description="Helical" evidence="1">
    <location>
        <begin position="488"/>
        <end position="507"/>
    </location>
</feature>
<keyword evidence="1" id="KW-0472">Membrane</keyword>
<accession>A0ABY4WGS8</accession>
<keyword evidence="3" id="KW-1185">Reference proteome</keyword>
<protein>
    <recommendedName>
        <fullName evidence="4">Phosphoglyceromutase</fullName>
    </recommendedName>
</protein>
<feature type="transmembrane region" description="Helical" evidence="1">
    <location>
        <begin position="574"/>
        <end position="593"/>
    </location>
</feature>
<feature type="transmembrane region" description="Helical" evidence="1">
    <location>
        <begin position="536"/>
        <end position="553"/>
    </location>
</feature>
<feature type="transmembrane region" description="Helical" evidence="1">
    <location>
        <begin position="401"/>
        <end position="421"/>
    </location>
</feature>
<keyword evidence="1" id="KW-0812">Transmembrane</keyword>
<dbReference type="InterPro" id="IPR017850">
    <property type="entry name" value="Alkaline_phosphatase_core_sf"/>
</dbReference>
<name>A0ABY4WGS8_9BACL</name>
<organism evidence="2 3">
    <name type="scientific">Brevibacillus ruminantium</name>
    <dbReference type="NCBI Taxonomy" id="2950604"/>
    <lineage>
        <taxon>Bacteria</taxon>
        <taxon>Bacillati</taxon>
        <taxon>Bacillota</taxon>
        <taxon>Bacilli</taxon>
        <taxon>Bacillales</taxon>
        <taxon>Paenibacillaceae</taxon>
        <taxon>Brevibacillus</taxon>
    </lineage>
</organism>
<evidence type="ECO:0000313" key="2">
    <source>
        <dbReference type="EMBL" id="USG66360.1"/>
    </source>
</evidence>
<dbReference type="EMBL" id="CP098755">
    <property type="protein sequence ID" value="USG66360.1"/>
    <property type="molecule type" value="Genomic_DNA"/>
</dbReference>
<evidence type="ECO:0000256" key="1">
    <source>
        <dbReference type="SAM" id="Phobius"/>
    </source>
</evidence>
<evidence type="ECO:0008006" key="4">
    <source>
        <dbReference type="Google" id="ProtNLM"/>
    </source>
</evidence>
<keyword evidence="1" id="KW-1133">Transmembrane helix</keyword>
<feature type="transmembrane region" description="Helical" evidence="1">
    <location>
        <begin position="718"/>
        <end position="737"/>
    </location>
</feature>
<feature type="transmembrane region" description="Helical" evidence="1">
    <location>
        <begin position="465"/>
        <end position="481"/>
    </location>
</feature>
<reference evidence="2" key="1">
    <citation type="submission" date="2022-06" db="EMBL/GenBank/DDBJ databases">
        <title>Genome sequencing of Brevibacillus sp. BB3-R1.</title>
        <authorList>
            <person name="Heo J."/>
            <person name="Lee D."/>
            <person name="Won M."/>
            <person name="Han B.-H."/>
            <person name="Hong S.-B."/>
            <person name="Kwon S.-W."/>
        </authorList>
    </citation>
    <scope>NUCLEOTIDE SEQUENCE</scope>
    <source>
        <strain evidence="2">BB3-R1</strain>
    </source>
</reference>
<proteinExistence type="predicted"/>
<dbReference type="Proteomes" id="UP001056500">
    <property type="component" value="Chromosome"/>
</dbReference>
<feature type="transmembrane region" description="Helical" evidence="1">
    <location>
        <begin position="743"/>
        <end position="762"/>
    </location>
</feature>
<sequence length="773" mass="85127">MKKWMLMSLTAIMLWTWQMEHSHADSRIDSRADNRADSQAVTAEASFRQKQVIMLFVEGLSFPDIERFRTYPHVDRWLKQAEAGALSIRSPGTRTAPNAYLLMGSGGQALYTDRSGMAFHPEEFISKHETAGQRIIEISPPEVSPLSRYRIVFPGIYRLHAENRDKPFTARIGLLGETLSRHQLSVISYGSGDYDDTRSRHAVLFAMDERGGVPYGNLSGENIVHTSAYPYGIRTNYDYLWESLNKETSSGLISVQLSDLSRLYQVADDMAPGRFQKQYEQILQDLAGFLDRVLASRQQGQMIMLLSPLPNPRAVQAKQLLPPLFIWRGDEGGQLTSFTTRQSGVVSGLDILPTILDYLQVPVPKGLAGHVIKREAGTAAAELQQQVEQIHHVYATRSSVLYTYVMLQIIIIAVAAVLWIWGRGKRGENLQGVRRGMRLALLSLLWFPFLFLIEGLVGWRASPPVILGVFILLAMAGAWLMEGRSLPAGLAIVSGVTTMAILIDGFAGTPAMRRSYLGYDPVIGARFYGLGNEYEGVLIGCTILFAAAFYQWCSRGMESGELGSAASMSVSRKMPFAIVLLLFCLVLAYMAAPSWGADAGGFLAGLVGFTVVLIRLHGWRPGKKILLLLAGGMLAGVGILTAVSLMSSQPPTHITRVAAQLVSGDWTEVMHMVERKLEMNLKLIRVSVWSRVFVVSLVVLGLLTLRDDRYLRHFSTDYPLLVKGFSGVIAGSVAGLLLNDSGIITAATCIIFLVVPALYTALTEPVEARYSST</sequence>
<feature type="transmembrane region" description="Helical" evidence="1">
    <location>
        <begin position="688"/>
        <end position="706"/>
    </location>
</feature>
<evidence type="ECO:0000313" key="3">
    <source>
        <dbReference type="Proteomes" id="UP001056500"/>
    </source>
</evidence>
<gene>
    <name evidence="2" type="ORF">NDK47_03235</name>
</gene>
<dbReference type="SUPFAM" id="SSF53649">
    <property type="entry name" value="Alkaline phosphatase-like"/>
    <property type="match status" value="1"/>
</dbReference>
<dbReference type="RefSeq" id="WP_251873511.1">
    <property type="nucleotide sequence ID" value="NZ_CP098755.1"/>
</dbReference>
<feature type="transmembrane region" description="Helical" evidence="1">
    <location>
        <begin position="441"/>
        <end position="459"/>
    </location>
</feature>
<feature type="transmembrane region" description="Helical" evidence="1">
    <location>
        <begin position="599"/>
        <end position="618"/>
    </location>
</feature>
<feature type="transmembrane region" description="Helical" evidence="1">
    <location>
        <begin position="625"/>
        <end position="646"/>
    </location>
</feature>